<sequence>MKIRIIVLSVFSVLLSCSCAERTVKVELVATNDTHGAVFPKGYTPEAQEHSSLASVCAYVDSLRSADGDDHVILLDCGDHLQGDNATYYFNYVDTADGEHLLSRIFNYMKYDAVVVGNHDLEAGHPVYDRMARELDCPYLASNAVSVEDGKAWFDRYAVIDRDGLRTVVIGFTNPNVKSWISKDKYEGLDFVPVDSIAASLVAEVRRRERPDVVILAVHCGLGKEDVPSIENNALYLAAHVPGIDAVIASHDHRRLAAKVMGADGDSVCVVESGSKAQAVSRLSISAVKKGKRLVSLSVEPAVAEVSHLVPCGRYMEEFGQDWQTVYDFSNRTIGRFTTPLDLSYRQDRRSDYLAFIHYVQLSCPGVEVSFTAPLVSEGVMPAGELKFNDLFTLYRFENLLYVVEMTGREIKDYLEGAYDKRITGSDFLYNYDTAGGLIYTVSPSAGKGSRVRIISMWDGTPFDMSRTYRVAITSYRASGAGGLLAEAGLDRETMDSRIVEIYPEIREMLRDFIENQGDINPREIAAAKKTGTWRFVK</sequence>
<dbReference type="GO" id="GO:0030288">
    <property type="term" value="C:outer membrane-bounded periplasmic space"/>
    <property type="evidence" value="ECO:0007669"/>
    <property type="project" value="TreeGrafter"/>
</dbReference>
<dbReference type="PANTHER" id="PTHR11575">
    <property type="entry name" value="5'-NUCLEOTIDASE-RELATED"/>
    <property type="match status" value="1"/>
</dbReference>
<dbReference type="Pfam" id="PF00149">
    <property type="entry name" value="Metallophos"/>
    <property type="match status" value="1"/>
</dbReference>
<feature type="domain" description="Calcineurin-like phosphoesterase" evidence="3">
    <location>
        <begin position="29"/>
        <end position="254"/>
    </location>
</feature>
<dbReference type="GO" id="GO:0009166">
    <property type="term" value="P:nucleotide catabolic process"/>
    <property type="evidence" value="ECO:0007669"/>
    <property type="project" value="InterPro"/>
</dbReference>
<proteinExistence type="inferred from homology"/>
<gene>
    <name evidence="5" type="ORF">IAC94_04825</name>
</gene>
<dbReference type="AlphaFoldDB" id="A0A9D1J6Q8"/>
<evidence type="ECO:0000256" key="1">
    <source>
        <dbReference type="ARBA" id="ARBA00022729"/>
    </source>
</evidence>
<name>A0A9D1J6Q8_9BACT</name>
<accession>A0A9D1J6Q8</accession>
<dbReference type="InterPro" id="IPR029052">
    <property type="entry name" value="Metallo-depent_PP-like"/>
</dbReference>
<dbReference type="PROSITE" id="PS51257">
    <property type="entry name" value="PROKAR_LIPOPROTEIN"/>
    <property type="match status" value="1"/>
</dbReference>
<keyword evidence="2" id="KW-0378">Hydrolase</keyword>
<dbReference type="Pfam" id="PF02872">
    <property type="entry name" value="5_nucleotid_C"/>
    <property type="match status" value="1"/>
</dbReference>
<dbReference type="Gene3D" id="3.90.780.10">
    <property type="entry name" value="5'-Nucleotidase, C-terminal domain"/>
    <property type="match status" value="1"/>
</dbReference>
<dbReference type="InterPro" id="IPR008334">
    <property type="entry name" value="5'-Nucleotdase_C"/>
</dbReference>
<dbReference type="GO" id="GO:0000166">
    <property type="term" value="F:nucleotide binding"/>
    <property type="evidence" value="ECO:0007669"/>
    <property type="project" value="UniProtKB-KW"/>
</dbReference>
<dbReference type="GO" id="GO:0016787">
    <property type="term" value="F:hydrolase activity"/>
    <property type="evidence" value="ECO:0007669"/>
    <property type="project" value="UniProtKB-KW"/>
</dbReference>
<feature type="signal peptide" evidence="2">
    <location>
        <begin position="1"/>
        <end position="20"/>
    </location>
</feature>
<dbReference type="PRINTS" id="PR01607">
    <property type="entry name" value="APYRASEFAMLY"/>
</dbReference>
<reference evidence="5" key="2">
    <citation type="journal article" date="2021" name="PeerJ">
        <title>Extensive microbial diversity within the chicken gut microbiome revealed by metagenomics and culture.</title>
        <authorList>
            <person name="Gilroy R."/>
            <person name="Ravi A."/>
            <person name="Getino M."/>
            <person name="Pursley I."/>
            <person name="Horton D.L."/>
            <person name="Alikhan N.F."/>
            <person name="Baker D."/>
            <person name="Gharbi K."/>
            <person name="Hall N."/>
            <person name="Watson M."/>
            <person name="Adriaenssens E.M."/>
            <person name="Foster-Nyarko E."/>
            <person name="Jarju S."/>
            <person name="Secka A."/>
            <person name="Antonio M."/>
            <person name="Oren A."/>
            <person name="Chaudhuri R.R."/>
            <person name="La Ragione R."/>
            <person name="Hildebrand F."/>
            <person name="Pallen M.J."/>
        </authorList>
    </citation>
    <scope>NUCLEOTIDE SEQUENCE</scope>
    <source>
        <strain evidence="5">ChiHjej13B12-12457</strain>
    </source>
</reference>
<dbReference type="SUPFAM" id="SSF55816">
    <property type="entry name" value="5'-nucleotidase (syn. UDP-sugar hydrolase), C-terminal domain"/>
    <property type="match status" value="1"/>
</dbReference>
<protein>
    <submittedName>
        <fullName evidence="5">Bifunctional metallophosphatase/5'-nucleotidase</fullName>
    </submittedName>
</protein>
<dbReference type="PANTHER" id="PTHR11575:SF6">
    <property type="entry name" value="2',3'-CYCLIC-NUCLEOTIDE 2'-PHOSPHODIESTERASE_3'-NUCLEOTIDASE"/>
    <property type="match status" value="1"/>
</dbReference>
<reference evidence="5" key="1">
    <citation type="submission" date="2020-10" db="EMBL/GenBank/DDBJ databases">
        <authorList>
            <person name="Gilroy R."/>
        </authorList>
    </citation>
    <scope>NUCLEOTIDE SEQUENCE</scope>
    <source>
        <strain evidence="5">ChiHjej13B12-12457</strain>
    </source>
</reference>
<evidence type="ECO:0000256" key="2">
    <source>
        <dbReference type="RuleBase" id="RU362119"/>
    </source>
</evidence>
<keyword evidence="1 2" id="KW-0732">Signal</keyword>
<dbReference type="SUPFAM" id="SSF56300">
    <property type="entry name" value="Metallo-dependent phosphatases"/>
    <property type="match status" value="1"/>
</dbReference>
<feature type="chain" id="PRO_5039750806" evidence="2">
    <location>
        <begin position="21"/>
        <end position="538"/>
    </location>
</feature>
<evidence type="ECO:0000259" key="3">
    <source>
        <dbReference type="Pfam" id="PF00149"/>
    </source>
</evidence>
<dbReference type="InterPro" id="IPR004843">
    <property type="entry name" value="Calcineurin-like_PHP"/>
</dbReference>
<dbReference type="InterPro" id="IPR006179">
    <property type="entry name" value="5_nucleotidase/apyrase"/>
</dbReference>
<dbReference type="InterPro" id="IPR036907">
    <property type="entry name" value="5'-Nucleotdase_C_sf"/>
</dbReference>
<keyword evidence="2" id="KW-0547">Nucleotide-binding</keyword>
<dbReference type="EMBL" id="DVHI01000061">
    <property type="protein sequence ID" value="HIR62828.1"/>
    <property type="molecule type" value="Genomic_DNA"/>
</dbReference>
<evidence type="ECO:0000313" key="6">
    <source>
        <dbReference type="Proteomes" id="UP000886744"/>
    </source>
</evidence>
<comment type="caution">
    <text evidence="5">The sequence shown here is derived from an EMBL/GenBank/DDBJ whole genome shotgun (WGS) entry which is preliminary data.</text>
</comment>
<comment type="similarity">
    <text evidence="2">Belongs to the 5'-nucleotidase family.</text>
</comment>
<organism evidence="5 6">
    <name type="scientific">Candidatus Coprenecus avistercoris</name>
    <dbReference type="NCBI Taxonomy" id="2840730"/>
    <lineage>
        <taxon>Bacteria</taxon>
        <taxon>Pseudomonadati</taxon>
        <taxon>Bacteroidota</taxon>
        <taxon>Bacteroidia</taxon>
        <taxon>Bacteroidales</taxon>
        <taxon>Rikenellaceae</taxon>
        <taxon>Rikenellaceae incertae sedis</taxon>
        <taxon>Candidatus Coprenecus</taxon>
    </lineage>
</organism>
<dbReference type="Gene3D" id="3.60.21.10">
    <property type="match status" value="1"/>
</dbReference>
<feature type="domain" description="5'-Nucleotidase C-terminal" evidence="4">
    <location>
        <begin position="334"/>
        <end position="484"/>
    </location>
</feature>
<evidence type="ECO:0000313" key="5">
    <source>
        <dbReference type="EMBL" id="HIR62828.1"/>
    </source>
</evidence>
<dbReference type="Proteomes" id="UP000886744">
    <property type="component" value="Unassembled WGS sequence"/>
</dbReference>
<evidence type="ECO:0000259" key="4">
    <source>
        <dbReference type="Pfam" id="PF02872"/>
    </source>
</evidence>